<keyword evidence="19" id="KW-1185">Reference proteome</keyword>
<keyword evidence="10" id="KW-0539">Nucleus</keyword>
<comment type="caution">
    <text evidence="13">Lacks conserved residue(s) required for the propagation of feature annotation.</text>
</comment>
<dbReference type="GO" id="GO:0005634">
    <property type="term" value="C:nucleus"/>
    <property type="evidence" value="ECO:0007669"/>
    <property type="project" value="UniProtKB-SubCell"/>
</dbReference>
<evidence type="ECO:0000256" key="3">
    <source>
        <dbReference type="ARBA" id="ARBA00022723"/>
    </source>
</evidence>
<keyword evidence="4 12" id="KW-0863">Zinc-finger</keyword>
<feature type="compositionally biased region" description="Low complexity" evidence="14">
    <location>
        <begin position="869"/>
        <end position="879"/>
    </location>
</feature>
<evidence type="ECO:0000259" key="16">
    <source>
        <dbReference type="PROSITE" id="PS51666"/>
    </source>
</evidence>
<dbReference type="AlphaFoldDB" id="A0A1R3J9L6"/>
<evidence type="ECO:0000256" key="11">
    <source>
        <dbReference type="ARBA" id="ARBA00055020"/>
    </source>
</evidence>
<dbReference type="Proteomes" id="UP000187203">
    <property type="component" value="Unassembled WGS sequence"/>
</dbReference>
<evidence type="ECO:0000256" key="8">
    <source>
        <dbReference type="ARBA" id="ARBA00023159"/>
    </source>
</evidence>
<dbReference type="SUPFAM" id="SSF57716">
    <property type="entry name" value="Glucocorticoid receptor-like (DNA-binding domain)"/>
    <property type="match status" value="2"/>
</dbReference>
<feature type="region of interest" description="Disordered" evidence="14">
    <location>
        <begin position="841"/>
        <end position="881"/>
    </location>
</feature>
<evidence type="ECO:0000256" key="2">
    <source>
        <dbReference type="ARBA" id="ARBA00005694"/>
    </source>
</evidence>
<dbReference type="PROSITE" id="PS51667">
    <property type="entry name" value="WRC"/>
    <property type="match status" value="1"/>
</dbReference>
<sequence>MGEAHDGVLDFLHDAPVEEAMEEWTAQVLASPSDDLDSLPCLFHYDSYHSTPREGKQKGKNSSMLSGSTEMKNQVDDINPVVAALPLESKETTNKTEREVALAASSSFLPPKKRSHRLAFLRCSDFLETLQTKRTMKHDKEKIKKPSDSEALNTTIESTLVSGSSEIIKDSPCQQQVVVRKCKFKCMHCGVTETPQWRQGPMGRKTLCNACGVRYRSGRLLPEYRPAASPTFVPSLHSNSLKKVVEMREKAKLSKSPSDNLDNLPRLFHSVSHHSTPTMFTTIPVEGKKKGKNLSMLSGGMEMKNQVDESNRGIAPLPLESKETTNKTEMEVVLAASSSSVAPLPENEGSGPCPLQSSTFLPPRRSHRLAFLRCSDFLETLQTTRTKKQDKEKIEEQSEALNSIELPLLSRSKEIKDSPSQQPVVVRKCKCKHCGVSETPLWRDGPMGKKTLCNACGVRYRSGRLLPEYRPAASPTFVPSLHSNSHKKVVEMREKAMLSKSPSDNFDNLPCLFHSDSPHGTPRTIPVEGKKKGKNLSMLSSGMEMKNQELINVGCSLSREEEVHENEPYLLAEAVGIVSEETFDGVLDFLYDVPVEEAMEEWTAEVLASPSDDLDSLPCLFHSDSYHSTPTKSQRNKTEGEVALELAASSSFLLPPKKRCSDFLETLQTNGTEKQDKEKIKKPSEALNSIKKASEIKDSPSQQAVSVVVRKCKCMQCGVSQHSNPRMLTSIPVEGKCEFSKAQLRELQLQAVIYEHIARGIPVSLHLVMPIWKSVASSFDSAQGSIYEHYPSFVGVIRPQGFDYKKNMMDPEAGRCRRTDGRKWRCSKNVIPDHKYCEKHMHRARERSRKKQPVESSQITLPDSHTTLSKNSNKDSSSSPRPVVVKKCLATSFPHTLLEALFRKEEFSVLGAFDFEHNGGTNVGLAPLPLRVKRDNKQN</sequence>
<feature type="domain" description="WRC" evidence="17">
    <location>
        <begin position="810"/>
        <end position="856"/>
    </location>
</feature>
<dbReference type="EMBL" id="AWUE01016446">
    <property type="protein sequence ID" value="OMO91521.1"/>
    <property type="molecule type" value="Genomic_DNA"/>
</dbReference>
<keyword evidence="8" id="KW-0010">Activator</keyword>
<evidence type="ECO:0000256" key="10">
    <source>
        <dbReference type="ARBA" id="ARBA00023242"/>
    </source>
</evidence>
<dbReference type="GO" id="GO:0043565">
    <property type="term" value="F:sequence-specific DNA binding"/>
    <property type="evidence" value="ECO:0007669"/>
    <property type="project" value="InterPro"/>
</dbReference>
<dbReference type="CDD" id="cd00202">
    <property type="entry name" value="ZnF_GATA"/>
    <property type="match status" value="2"/>
</dbReference>
<dbReference type="PANTHER" id="PTHR45658">
    <property type="entry name" value="GATA TRANSCRIPTION FACTOR"/>
    <property type="match status" value="1"/>
</dbReference>
<comment type="caution">
    <text evidence="18">The sequence shown here is derived from an EMBL/GenBank/DDBJ whole genome shotgun (WGS) entry which is preliminary data.</text>
</comment>
<feature type="compositionally biased region" description="Polar residues" evidence="14">
    <location>
        <begin position="60"/>
        <end position="72"/>
    </location>
</feature>
<dbReference type="PROSITE" id="PS51666">
    <property type="entry name" value="QLQ"/>
    <property type="match status" value="1"/>
</dbReference>
<keyword evidence="6" id="KW-0805">Transcription regulation</keyword>
<dbReference type="PANTHER" id="PTHR45658:SF134">
    <property type="entry name" value="GATA TYPE ZINC FINGER TRANSCRIPTION FACTOR FAMILY PROTEIN"/>
    <property type="match status" value="1"/>
</dbReference>
<keyword evidence="3" id="KW-0479">Metal-binding</keyword>
<protein>
    <submittedName>
        <fullName evidence="18">Zinc finger, GATA-type</fullName>
    </submittedName>
</protein>
<keyword evidence="5" id="KW-0862">Zinc</keyword>
<dbReference type="Pfam" id="PF08880">
    <property type="entry name" value="QLQ"/>
    <property type="match status" value="1"/>
</dbReference>
<dbReference type="Pfam" id="PF00320">
    <property type="entry name" value="GATA"/>
    <property type="match status" value="2"/>
</dbReference>
<feature type="compositionally biased region" description="Basic residues" evidence="14">
    <location>
        <begin position="841"/>
        <end position="851"/>
    </location>
</feature>
<dbReference type="PROSITE" id="PS50114">
    <property type="entry name" value="GATA_ZN_FINGER_2"/>
    <property type="match status" value="2"/>
</dbReference>
<evidence type="ECO:0000313" key="18">
    <source>
        <dbReference type="EMBL" id="OMO91521.1"/>
    </source>
</evidence>
<dbReference type="GO" id="GO:0006355">
    <property type="term" value="P:regulation of DNA-templated transcription"/>
    <property type="evidence" value="ECO:0007669"/>
    <property type="project" value="InterPro"/>
</dbReference>
<dbReference type="GO" id="GO:0099402">
    <property type="term" value="P:plant organ development"/>
    <property type="evidence" value="ECO:0007669"/>
    <property type="project" value="UniProtKB-ARBA"/>
</dbReference>
<feature type="domain" description="QLQ" evidence="16">
    <location>
        <begin position="738"/>
        <end position="773"/>
    </location>
</feature>
<evidence type="ECO:0000256" key="6">
    <source>
        <dbReference type="ARBA" id="ARBA00023015"/>
    </source>
</evidence>
<dbReference type="SMART" id="SM00401">
    <property type="entry name" value="ZnF_GATA"/>
    <property type="match status" value="2"/>
</dbReference>
<evidence type="ECO:0000259" key="15">
    <source>
        <dbReference type="PROSITE" id="PS50114"/>
    </source>
</evidence>
<evidence type="ECO:0000256" key="13">
    <source>
        <dbReference type="PROSITE-ProRule" id="PRU01002"/>
    </source>
</evidence>
<evidence type="ECO:0000256" key="12">
    <source>
        <dbReference type="PROSITE-ProRule" id="PRU00094"/>
    </source>
</evidence>
<dbReference type="FunFam" id="3.30.50.10:FF:000025">
    <property type="entry name" value="GATA transcription factor"/>
    <property type="match status" value="2"/>
</dbReference>
<dbReference type="OrthoDB" id="2162994at2759"/>
<feature type="domain" description="GATA-type" evidence="15">
    <location>
        <begin position="180"/>
        <end position="216"/>
    </location>
</feature>
<keyword evidence="9" id="KW-0804">Transcription</keyword>
<dbReference type="Pfam" id="PF08879">
    <property type="entry name" value="WRC"/>
    <property type="match status" value="1"/>
</dbReference>
<dbReference type="GO" id="GO:0008270">
    <property type="term" value="F:zinc ion binding"/>
    <property type="evidence" value="ECO:0007669"/>
    <property type="project" value="UniProtKB-KW"/>
</dbReference>
<organism evidence="18 19">
    <name type="scientific">Corchorus olitorius</name>
    <dbReference type="NCBI Taxonomy" id="93759"/>
    <lineage>
        <taxon>Eukaryota</taxon>
        <taxon>Viridiplantae</taxon>
        <taxon>Streptophyta</taxon>
        <taxon>Embryophyta</taxon>
        <taxon>Tracheophyta</taxon>
        <taxon>Spermatophyta</taxon>
        <taxon>Magnoliopsida</taxon>
        <taxon>eudicotyledons</taxon>
        <taxon>Gunneridae</taxon>
        <taxon>Pentapetalae</taxon>
        <taxon>rosids</taxon>
        <taxon>malvids</taxon>
        <taxon>Malvales</taxon>
        <taxon>Malvaceae</taxon>
        <taxon>Grewioideae</taxon>
        <taxon>Apeibeae</taxon>
        <taxon>Corchorus</taxon>
    </lineage>
</organism>
<name>A0A1R3J9L6_9ROSI</name>
<comment type="subcellular location">
    <subcellularLocation>
        <location evidence="1">Nucleus</location>
    </subcellularLocation>
</comment>
<comment type="similarity">
    <text evidence="2">Belongs to the type IV zinc-finger family. Class A subfamily.</text>
</comment>
<dbReference type="Gene3D" id="3.30.50.10">
    <property type="entry name" value="Erythroid Transcription Factor GATA-1, subunit A"/>
    <property type="match status" value="2"/>
</dbReference>
<evidence type="ECO:0000256" key="5">
    <source>
        <dbReference type="ARBA" id="ARBA00022833"/>
    </source>
</evidence>
<keyword evidence="7" id="KW-0238">DNA-binding</keyword>
<evidence type="ECO:0000256" key="4">
    <source>
        <dbReference type="ARBA" id="ARBA00022771"/>
    </source>
</evidence>
<feature type="region of interest" description="Disordered" evidence="14">
    <location>
        <begin position="50"/>
        <end position="72"/>
    </location>
</feature>
<evidence type="ECO:0000256" key="1">
    <source>
        <dbReference type="ARBA" id="ARBA00004123"/>
    </source>
</evidence>
<evidence type="ECO:0000256" key="9">
    <source>
        <dbReference type="ARBA" id="ARBA00023163"/>
    </source>
</evidence>
<dbReference type="InterPro" id="IPR051140">
    <property type="entry name" value="GATA_TF"/>
</dbReference>
<feature type="domain" description="GATA-type" evidence="15">
    <location>
        <begin position="430"/>
        <end position="461"/>
    </location>
</feature>
<accession>A0A1R3J9L6</accession>
<dbReference type="PROSITE" id="PS00344">
    <property type="entry name" value="GATA_ZN_FINGER_1"/>
    <property type="match status" value="1"/>
</dbReference>
<dbReference type="InterPro" id="IPR014977">
    <property type="entry name" value="WRC_dom"/>
</dbReference>
<evidence type="ECO:0000313" key="19">
    <source>
        <dbReference type="Proteomes" id="UP000187203"/>
    </source>
</evidence>
<proteinExistence type="inferred from homology"/>
<evidence type="ECO:0000256" key="14">
    <source>
        <dbReference type="SAM" id="MobiDB-lite"/>
    </source>
</evidence>
<evidence type="ECO:0000256" key="7">
    <source>
        <dbReference type="ARBA" id="ARBA00023125"/>
    </source>
</evidence>
<dbReference type="GO" id="GO:0005524">
    <property type="term" value="F:ATP binding"/>
    <property type="evidence" value="ECO:0007669"/>
    <property type="project" value="InterPro"/>
</dbReference>
<dbReference type="GO" id="GO:0030154">
    <property type="term" value="P:cell differentiation"/>
    <property type="evidence" value="ECO:0007669"/>
    <property type="project" value="TreeGrafter"/>
</dbReference>
<reference evidence="19" key="1">
    <citation type="submission" date="2013-09" db="EMBL/GenBank/DDBJ databases">
        <title>Corchorus olitorius genome sequencing.</title>
        <authorList>
            <person name="Alam M."/>
            <person name="Haque M.S."/>
            <person name="Islam M.S."/>
            <person name="Emdad E.M."/>
            <person name="Islam M.M."/>
            <person name="Ahmed B."/>
            <person name="Halim A."/>
            <person name="Hossen Q.M.M."/>
            <person name="Hossain M.Z."/>
            <person name="Ahmed R."/>
            <person name="Khan M.M."/>
            <person name="Islam R."/>
            <person name="Rashid M.M."/>
            <person name="Khan S.A."/>
            <person name="Rahman M.S."/>
            <person name="Alam M."/>
            <person name="Yahiya A.S."/>
            <person name="Khan M.S."/>
            <person name="Azam M.S."/>
            <person name="Haque T."/>
            <person name="Lashkar M.Z.H."/>
            <person name="Akhand A.I."/>
            <person name="Morshed G."/>
            <person name="Roy S."/>
            <person name="Uddin K.S."/>
            <person name="Rabeya T."/>
            <person name="Hossain A.S."/>
            <person name="Chowdhury A."/>
            <person name="Snigdha A.R."/>
            <person name="Mortoza M.S."/>
            <person name="Matin S.A."/>
            <person name="Hoque S.M.E."/>
            <person name="Islam M.K."/>
            <person name="Roy D.K."/>
            <person name="Haider R."/>
            <person name="Moosa M.M."/>
            <person name="Elias S.M."/>
            <person name="Hasan A.M."/>
            <person name="Jahan S."/>
            <person name="Shafiuddin M."/>
            <person name="Mahmood N."/>
            <person name="Shommy N.S."/>
        </authorList>
    </citation>
    <scope>NUCLEOTIDE SEQUENCE [LARGE SCALE GENOMIC DNA]</scope>
    <source>
        <strain evidence="19">cv. O-4</strain>
    </source>
</reference>
<dbReference type="InterPro" id="IPR014978">
    <property type="entry name" value="Gln-Leu-Gln_QLQ"/>
</dbReference>
<evidence type="ECO:0000259" key="17">
    <source>
        <dbReference type="PROSITE" id="PS51667"/>
    </source>
</evidence>
<comment type="function">
    <text evidence="11">Transcriptional activator that specifically binds 5'-GATA-3' or 5'-GAT-3' motifs within gene promoters. May be involved in the regulation of some light-responsive genes.</text>
</comment>
<gene>
    <name evidence="18" type="ORF">COLO4_18321</name>
</gene>
<feature type="compositionally biased region" description="Polar residues" evidence="14">
    <location>
        <begin position="854"/>
        <end position="868"/>
    </location>
</feature>
<dbReference type="InterPro" id="IPR000679">
    <property type="entry name" value="Znf_GATA"/>
</dbReference>
<dbReference type="InterPro" id="IPR013088">
    <property type="entry name" value="Znf_NHR/GATA"/>
</dbReference>